<sequence length="265" mass="29341">MKNNRGIALPIVAVLSALLGLAVIAWLPSEAGLSAQKLRYKHMTWWHWQQAVIQYYRVRGQWPDDLVDVRNEFGLQSEPSFIDGFRIPEGFRVRLTEVTIDEKKTLARGLVPYVTGNQAATLDVDLSPMSDTAIPPSLIARFINTSITTALDMNNYNINNVGQIGINDELIVNAGTRVGAVETHTLQTARIDYPQALVTDSFHSNTQLNAIDELTNKIKVLYVQLDQYMTSQEGIANHLHLNIDAVDCASRGCSQRAAVQGVSPL</sequence>
<keyword evidence="1" id="KW-1133">Transmembrane helix</keyword>
<dbReference type="RefSeq" id="WP_055439813.1">
    <property type="nucleotide sequence ID" value="NZ_CYHB01000009.1"/>
</dbReference>
<organism evidence="2 3">
    <name type="scientific">Pseudidiomarina woesei</name>
    <dbReference type="NCBI Taxonomy" id="1381080"/>
    <lineage>
        <taxon>Bacteria</taxon>
        <taxon>Pseudomonadati</taxon>
        <taxon>Pseudomonadota</taxon>
        <taxon>Gammaproteobacteria</taxon>
        <taxon>Alteromonadales</taxon>
        <taxon>Idiomarinaceae</taxon>
        <taxon>Pseudidiomarina</taxon>
    </lineage>
</organism>
<evidence type="ECO:0000313" key="3">
    <source>
        <dbReference type="Proteomes" id="UP000182598"/>
    </source>
</evidence>
<dbReference type="EMBL" id="CYHB01000009">
    <property type="protein sequence ID" value="CUA88411.1"/>
    <property type="molecule type" value="Genomic_DNA"/>
</dbReference>
<name>A0A0K6HCA1_9GAMM</name>
<gene>
    <name evidence="2" type="ORF">Ga0061064_2175</name>
</gene>
<dbReference type="AlphaFoldDB" id="A0A0K6HCA1"/>
<feature type="transmembrane region" description="Helical" evidence="1">
    <location>
        <begin position="7"/>
        <end position="27"/>
    </location>
</feature>
<keyword evidence="1" id="KW-0472">Membrane</keyword>
<protein>
    <submittedName>
        <fullName evidence="2">Uncharacterized protein</fullName>
    </submittedName>
</protein>
<evidence type="ECO:0000313" key="2">
    <source>
        <dbReference type="EMBL" id="CUA88411.1"/>
    </source>
</evidence>
<dbReference type="OrthoDB" id="6237829at2"/>
<dbReference type="Proteomes" id="UP000182598">
    <property type="component" value="Unassembled WGS sequence"/>
</dbReference>
<reference evidence="3" key="1">
    <citation type="submission" date="2015-08" db="EMBL/GenBank/DDBJ databases">
        <authorList>
            <person name="Varghese N."/>
        </authorList>
    </citation>
    <scope>NUCLEOTIDE SEQUENCE [LARGE SCALE GENOMIC DNA]</scope>
    <source>
        <strain evidence="3">DSM 27808</strain>
    </source>
</reference>
<keyword evidence="3" id="KW-1185">Reference proteome</keyword>
<proteinExistence type="predicted"/>
<evidence type="ECO:0000256" key="1">
    <source>
        <dbReference type="SAM" id="Phobius"/>
    </source>
</evidence>
<keyword evidence="1" id="KW-0812">Transmembrane</keyword>
<accession>A0A0K6HCA1</accession>